<reference evidence="3" key="2">
    <citation type="journal article" date="2017" name="Genome Announc.">
        <title>Draft genome sequence of Paludibacter jiangxiensis NM7(T), a propionate-producing fermentative bacterium.</title>
        <authorList>
            <person name="Qiu Y.-L."/>
            <person name="Tourlousse D.M."/>
            <person name="Matsuura N."/>
            <person name="Ohashi A."/>
            <person name="Sekiguchi Y."/>
        </authorList>
    </citation>
    <scope>NUCLEOTIDE SEQUENCE [LARGE SCALE GENOMIC DNA]</scope>
    <source>
        <strain evidence="3">NM7</strain>
    </source>
</reference>
<keyword evidence="1" id="KW-1133">Transmembrane helix</keyword>
<protein>
    <submittedName>
        <fullName evidence="2">Uncharacterized protein</fullName>
    </submittedName>
</protein>
<dbReference type="AlphaFoldDB" id="A0A170Y6L1"/>
<gene>
    <name evidence="2" type="ORF">PJIAN_1140</name>
</gene>
<keyword evidence="1" id="KW-0812">Transmembrane</keyword>
<keyword evidence="3" id="KW-1185">Reference proteome</keyword>
<keyword evidence="1" id="KW-0472">Membrane</keyword>
<reference evidence="3" key="1">
    <citation type="submission" date="2016-04" db="EMBL/GenBank/DDBJ databases">
        <title>Draft genome sequence of Paludibacter jiangxiensis strain NM7.</title>
        <authorList>
            <person name="Qiu Y."/>
            <person name="Matsuura N."/>
            <person name="Ohashi A."/>
            <person name="Tourlousse M.D."/>
            <person name="Sekiguchi Y."/>
        </authorList>
    </citation>
    <scope>NUCLEOTIDE SEQUENCE [LARGE SCALE GENOMIC DNA]</scope>
    <source>
        <strain evidence="3">NM7</strain>
    </source>
</reference>
<evidence type="ECO:0000256" key="1">
    <source>
        <dbReference type="SAM" id="Phobius"/>
    </source>
</evidence>
<comment type="caution">
    <text evidence="2">The sequence shown here is derived from an EMBL/GenBank/DDBJ whole genome shotgun (WGS) entry which is preliminary data.</text>
</comment>
<feature type="transmembrane region" description="Helical" evidence="1">
    <location>
        <begin position="42"/>
        <end position="61"/>
    </location>
</feature>
<proteinExistence type="predicted"/>
<evidence type="ECO:0000313" key="3">
    <source>
        <dbReference type="Proteomes" id="UP000076586"/>
    </source>
</evidence>
<name>A0A170Y6L1_9BACT</name>
<dbReference type="Proteomes" id="UP000076586">
    <property type="component" value="Unassembled WGS sequence"/>
</dbReference>
<organism evidence="2 3">
    <name type="scientific">Paludibacter jiangxiensis</name>
    <dbReference type="NCBI Taxonomy" id="681398"/>
    <lineage>
        <taxon>Bacteria</taxon>
        <taxon>Pseudomonadati</taxon>
        <taxon>Bacteroidota</taxon>
        <taxon>Bacteroidia</taxon>
        <taxon>Bacteroidales</taxon>
        <taxon>Paludibacteraceae</taxon>
        <taxon>Paludibacter</taxon>
    </lineage>
</organism>
<sequence length="70" mass="7547">MKTVKGKIISKIALAFGILGICALIIFFVLPLDKPEDKLNLIVGAASAVAIFTVFSIFATVQEDKKLKKP</sequence>
<accession>A0A170Y6L1</accession>
<evidence type="ECO:0000313" key="2">
    <source>
        <dbReference type="EMBL" id="GAT61560.1"/>
    </source>
</evidence>
<feature type="transmembrane region" description="Helical" evidence="1">
    <location>
        <begin position="12"/>
        <end position="30"/>
    </location>
</feature>
<dbReference type="RefSeq" id="WP_068701117.1">
    <property type="nucleotide sequence ID" value="NZ_BDCR01000001.1"/>
</dbReference>
<dbReference type="EMBL" id="BDCR01000001">
    <property type="protein sequence ID" value="GAT61560.1"/>
    <property type="molecule type" value="Genomic_DNA"/>
</dbReference>